<proteinExistence type="predicted"/>
<protein>
    <submittedName>
        <fullName evidence="1">Uncharacterized protein</fullName>
    </submittedName>
</protein>
<gene>
    <name evidence="1" type="primary">ORF133632</name>
</gene>
<name>A0A0B7AP31_9EUPU</name>
<accession>A0A0B7AP31</accession>
<dbReference type="AlphaFoldDB" id="A0A0B7AP31"/>
<organism evidence="1">
    <name type="scientific">Arion vulgaris</name>
    <dbReference type="NCBI Taxonomy" id="1028688"/>
    <lineage>
        <taxon>Eukaryota</taxon>
        <taxon>Metazoa</taxon>
        <taxon>Spiralia</taxon>
        <taxon>Lophotrochozoa</taxon>
        <taxon>Mollusca</taxon>
        <taxon>Gastropoda</taxon>
        <taxon>Heterobranchia</taxon>
        <taxon>Euthyneura</taxon>
        <taxon>Panpulmonata</taxon>
        <taxon>Eupulmonata</taxon>
        <taxon>Stylommatophora</taxon>
        <taxon>Helicina</taxon>
        <taxon>Arionoidea</taxon>
        <taxon>Arionidae</taxon>
        <taxon>Arion</taxon>
    </lineage>
</organism>
<sequence length="49" mass="5414">MGEQYLEVTSQDTDLAGHAEVQSNELADFLTNIAANQAGKSMNRFHRCT</sequence>
<dbReference type="EMBL" id="HACG01035939">
    <property type="protein sequence ID" value="CEK82804.1"/>
    <property type="molecule type" value="Transcribed_RNA"/>
</dbReference>
<reference evidence="1" key="1">
    <citation type="submission" date="2014-12" db="EMBL/GenBank/DDBJ databases">
        <title>Insight into the proteome of Arion vulgaris.</title>
        <authorList>
            <person name="Aradska J."/>
            <person name="Bulat T."/>
            <person name="Smidak R."/>
            <person name="Sarate P."/>
            <person name="Gangsoo J."/>
            <person name="Sialana F."/>
            <person name="Bilban M."/>
            <person name="Lubec G."/>
        </authorList>
    </citation>
    <scope>NUCLEOTIDE SEQUENCE</scope>
    <source>
        <tissue evidence="1">Skin</tissue>
    </source>
</reference>
<evidence type="ECO:0000313" key="1">
    <source>
        <dbReference type="EMBL" id="CEK82804.1"/>
    </source>
</evidence>